<evidence type="ECO:0000259" key="7">
    <source>
        <dbReference type="PROSITE" id="PS51078"/>
    </source>
</evidence>
<reference evidence="8" key="1">
    <citation type="submission" date="2016-03" db="EMBL/GenBank/DDBJ databases">
        <title>Co-evolution between Pasteurellaceae and their hosts.</title>
        <authorList>
            <person name="Hansen M.J."/>
            <person name="Bojesen A.M."/>
            <person name="Planet P."/>
        </authorList>
    </citation>
    <scope>NUCLEOTIDE SEQUENCE</scope>
    <source>
        <strain evidence="8">146/S8/89</strain>
    </source>
</reference>
<keyword evidence="2" id="KW-0238">DNA-binding</keyword>
<dbReference type="Pfam" id="PF01614">
    <property type="entry name" value="IclR_C"/>
    <property type="match status" value="1"/>
</dbReference>
<accession>A0A9X4PEI3</accession>
<dbReference type="PANTHER" id="PTHR30136">
    <property type="entry name" value="HELIX-TURN-HELIX TRANSCRIPTIONAL REGULATOR, ICLR FAMILY"/>
    <property type="match status" value="1"/>
</dbReference>
<dbReference type="SUPFAM" id="SSF55781">
    <property type="entry name" value="GAF domain-like"/>
    <property type="match status" value="1"/>
</dbReference>
<feature type="domain" description="HTH iclR-type" evidence="6">
    <location>
        <begin position="4"/>
        <end position="63"/>
    </location>
</feature>
<dbReference type="InterPro" id="IPR036388">
    <property type="entry name" value="WH-like_DNA-bd_sf"/>
</dbReference>
<dbReference type="RefSeq" id="WP_279573447.1">
    <property type="nucleotide sequence ID" value="NZ_LWID01000001.1"/>
</dbReference>
<dbReference type="InterPro" id="IPR029016">
    <property type="entry name" value="GAF-like_dom_sf"/>
</dbReference>
<dbReference type="PROSITE" id="PS51077">
    <property type="entry name" value="HTH_ICLR"/>
    <property type="match status" value="1"/>
</dbReference>
<evidence type="ECO:0000256" key="5">
    <source>
        <dbReference type="ARBA" id="ARBA00042627"/>
    </source>
</evidence>
<dbReference type="AlphaFoldDB" id="A0A9X4PEI3"/>
<sequence>MAVSKSLTKGIKVIEAIALGYRTLTHIQKHLQLPKTTTHRILKSLANENYIRDVKGIGYVLGTNLIRLGILAQEQMPLKAIAFPYLKKLSEQTCDTVHLGVREGDYVFYLEKIPGNRAIEMRSKIGDRLPLVVTGIGKALMLDLPQTEIEKLIGRYVADHKKEAIKQRMKQYCQQDFSFDLEDNSEFLHCVAVPIRNKYGNIIAAISIASISLYMPTERMYQLVKQLKIVSQQISNDIENHL</sequence>
<keyword evidence="3" id="KW-0804">Transcription</keyword>
<name>A0A9X4PEI3_9PAST</name>
<dbReference type="InterPro" id="IPR036390">
    <property type="entry name" value="WH_DNA-bd_sf"/>
</dbReference>
<dbReference type="Gene3D" id="1.10.10.10">
    <property type="entry name" value="Winged helix-like DNA-binding domain superfamily/Winged helix DNA-binding domain"/>
    <property type="match status" value="1"/>
</dbReference>
<feature type="domain" description="IclR-ED" evidence="7">
    <location>
        <begin position="64"/>
        <end position="240"/>
    </location>
</feature>
<dbReference type="Proteomes" id="UP001155500">
    <property type="component" value="Unassembled WGS sequence"/>
</dbReference>
<dbReference type="GO" id="GO:0045892">
    <property type="term" value="P:negative regulation of DNA-templated transcription"/>
    <property type="evidence" value="ECO:0007669"/>
    <property type="project" value="TreeGrafter"/>
</dbReference>
<dbReference type="SUPFAM" id="SSF46785">
    <property type="entry name" value="Winged helix' DNA-binding domain"/>
    <property type="match status" value="1"/>
</dbReference>
<evidence type="ECO:0000256" key="1">
    <source>
        <dbReference type="ARBA" id="ARBA00023015"/>
    </source>
</evidence>
<dbReference type="Pfam" id="PF09339">
    <property type="entry name" value="HTH_IclR"/>
    <property type="match status" value="1"/>
</dbReference>
<evidence type="ECO:0000259" key="6">
    <source>
        <dbReference type="PROSITE" id="PS51077"/>
    </source>
</evidence>
<dbReference type="SMART" id="SM00346">
    <property type="entry name" value="HTH_ICLR"/>
    <property type="match status" value="1"/>
</dbReference>
<evidence type="ECO:0000313" key="9">
    <source>
        <dbReference type="Proteomes" id="UP001155500"/>
    </source>
</evidence>
<evidence type="ECO:0000256" key="4">
    <source>
        <dbReference type="ARBA" id="ARBA00040379"/>
    </source>
</evidence>
<proteinExistence type="predicted"/>
<dbReference type="InterPro" id="IPR050707">
    <property type="entry name" value="HTH_MetabolicPath_Reg"/>
</dbReference>
<gene>
    <name evidence="8" type="ORF">A6A20_10750</name>
</gene>
<protein>
    <recommendedName>
        <fullName evidence="4">HTH-type transcriptional repressor AllR</fullName>
    </recommendedName>
    <alternativeName>
        <fullName evidence="5">Negative regulator of allantoin and glyoxylate utilization operons</fullName>
    </alternativeName>
</protein>
<keyword evidence="9" id="KW-1185">Reference proteome</keyword>
<dbReference type="GO" id="GO:0003677">
    <property type="term" value="F:DNA binding"/>
    <property type="evidence" value="ECO:0007669"/>
    <property type="project" value="UniProtKB-KW"/>
</dbReference>
<organism evidence="8 9">
    <name type="scientific">Volucribacter amazonae</name>
    <dbReference type="NCBI Taxonomy" id="256731"/>
    <lineage>
        <taxon>Bacteria</taxon>
        <taxon>Pseudomonadati</taxon>
        <taxon>Pseudomonadota</taxon>
        <taxon>Gammaproteobacteria</taxon>
        <taxon>Pasteurellales</taxon>
        <taxon>Pasteurellaceae</taxon>
        <taxon>Volucribacter</taxon>
    </lineage>
</organism>
<dbReference type="EMBL" id="LWID01000001">
    <property type="protein sequence ID" value="MDG6896086.1"/>
    <property type="molecule type" value="Genomic_DNA"/>
</dbReference>
<dbReference type="Gene3D" id="3.30.450.40">
    <property type="match status" value="1"/>
</dbReference>
<comment type="caution">
    <text evidence="8">The sequence shown here is derived from an EMBL/GenBank/DDBJ whole genome shotgun (WGS) entry which is preliminary data.</text>
</comment>
<dbReference type="PANTHER" id="PTHR30136:SF24">
    <property type="entry name" value="HTH-TYPE TRANSCRIPTIONAL REPRESSOR ALLR"/>
    <property type="match status" value="1"/>
</dbReference>
<evidence type="ECO:0000256" key="2">
    <source>
        <dbReference type="ARBA" id="ARBA00023125"/>
    </source>
</evidence>
<evidence type="ECO:0000256" key="3">
    <source>
        <dbReference type="ARBA" id="ARBA00023163"/>
    </source>
</evidence>
<keyword evidence="1" id="KW-0805">Transcription regulation</keyword>
<dbReference type="InterPro" id="IPR014757">
    <property type="entry name" value="Tscrpt_reg_IclR_C"/>
</dbReference>
<evidence type="ECO:0000313" key="8">
    <source>
        <dbReference type="EMBL" id="MDG6896086.1"/>
    </source>
</evidence>
<dbReference type="GO" id="GO:0003700">
    <property type="term" value="F:DNA-binding transcription factor activity"/>
    <property type="evidence" value="ECO:0007669"/>
    <property type="project" value="TreeGrafter"/>
</dbReference>
<dbReference type="InterPro" id="IPR005471">
    <property type="entry name" value="Tscrpt_reg_IclR_N"/>
</dbReference>
<dbReference type="PROSITE" id="PS51078">
    <property type="entry name" value="ICLR_ED"/>
    <property type="match status" value="1"/>
</dbReference>